<feature type="domain" description="Acetyl-coenzyme A synthetase N-terminal" evidence="6">
    <location>
        <begin position="48"/>
        <end position="104"/>
    </location>
</feature>
<dbReference type="GO" id="GO:0030729">
    <property type="term" value="F:acetoacetate-CoA ligase activity"/>
    <property type="evidence" value="ECO:0007669"/>
    <property type="project" value="UniProtKB-EC"/>
</dbReference>
<evidence type="ECO:0000313" key="8">
    <source>
        <dbReference type="EMBL" id="BAJ51208.1"/>
    </source>
</evidence>
<dbReference type="InterPro" id="IPR045851">
    <property type="entry name" value="AMP-bd_C_sf"/>
</dbReference>
<dbReference type="AlphaFoldDB" id="E6N829"/>
<dbReference type="InterPro" id="IPR000873">
    <property type="entry name" value="AMP-dep_synth/lig_dom"/>
</dbReference>
<sequence length="666" mass="74697">MPPCMTCDWMRLWEPSTDVVAKSNMNSFIKFVDDHEGLGLDVFEKGSYFKLYRWSVTNIPRFWMHVWDFFGIKCSKRFETVVDDLSKFPGARWYVGARLNFAENLLRHRGHEAALIGVREDGETNAMRFLEFYNEVAAVARGLSESGVAAGDRVAGYLPNIPETVIAMLGATSLGASWSSVGTELGVDAVVDRIGQIEPKVLFTVDGYLYRGKAFDVLERVSQVVERVKSIQKVVVIPYLSESPRIDGLAEAVLYPDFKAREGGAIDFAQVPSDTPLYIMFSSGTTGKPKCMVQPAAGVLVNQLKDVVIHSDLKRGEVITYITTPSWMMWNWLVSSLAAGGTVLLYDGDPNYPDWRRMWRLIDEYGISIFGCSASYINLLRGMGASPRSEFGLESLREISQTGSPLSAEGFKWIYDEVKRDLHFNSISGGTDINGTFANGSPILPVYAGQIQSPSLGMKIMCYDERGEPVFDREGELVCEAPAPPMPLYFLNDPGDEKYLDAYFRYYTHKRVWRHGDYVIFHSDTGGITFLGRSDAVLKPSGVRIGTAEIYSIVESFREVADSLAVGQEWRGDQRIILFVKMAEGYVLTEELKNRIKQALRERASPRHVPAIIMEAPDIPYTYNMKKVEIAVSNIINGRRVTNRESIRNPESLDFFEKAAEILRSG</sequence>
<evidence type="ECO:0000256" key="1">
    <source>
        <dbReference type="ARBA" id="ARBA00006432"/>
    </source>
</evidence>
<dbReference type="NCBIfam" id="NF002937">
    <property type="entry name" value="PRK03584.1"/>
    <property type="match status" value="1"/>
</dbReference>
<keyword evidence="4" id="KW-0067">ATP-binding</keyword>
<evidence type="ECO:0000256" key="2">
    <source>
        <dbReference type="ARBA" id="ARBA00022598"/>
    </source>
</evidence>
<feature type="domain" description="AMP-dependent synthetase/ligase" evidence="5">
    <location>
        <begin position="108"/>
        <end position="482"/>
    </location>
</feature>
<dbReference type="PANTHER" id="PTHR42921:SF1">
    <property type="entry name" value="ACETOACETYL-COA SYNTHETASE"/>
    <property type="match status" value="1"/>
</dbReference>
<evidence type="ECO:0000256" key="4">
    <source>
        <dbReference type="ARBA" id="ARBA00022840"/>
    </source>
</evidence>
<evidence type="ECO:0000259" key="6">
    <source>
        <dbReference type="Pfam" id="PF16177"/>
    </source>
</evidence>
<gene>
    <name evidence="8" type="ORF">CSUB_C1357</name>
    <name evidence="7" type="ORF">HGMM_F29A12C24</name>
</gene>
<reference evidence="7 9" key="2">
    <citation type="journal article" date="2011" name="Nucleic Acids Res.">
        <title>Insights into the evolution of Archaea and eukaryotic protein modifier systems revealed by the genome of a novel archaeal group.</title>
        <authorList>
            <person name="Nunoura T."/>
            <person name="Takaki Y."/>
            <person name="Kakuta J."/>
            <person name="Nishi S."/>
            <person name="Sugahara J."/>
            <person name="Kazama H."/>
            <person name="Chee G."/>
            <person name="Hattori M."/>
            <person name="Kanai A."/>
            <person name="Atomi H."/>
            <person name="Takai K."/>
            <person name="Takami H."/>
        </authorList>
    </citation>
    <scope>NUCLEOTIDE SEQUENCE [LARGE SCALE GENOMIC DNA]</scope>
</reference>
<name>E6N829_CALS0</name>
<dbReference type="InterPro" id="IPR032387">
    <property type="entry name" value="ACAS_N"/>
</dbReference>
<dbReference type="PROSITE" id="PS00455">
    <property type="entry name" value="AMP_BINDING"/>
    <property type="match status" value="1"/>
</dbReference>
<dbReference type="KEGG" id="csu:CSUB_C1357"/>
<proteinExistence type="inferred from homology"/>
<dbReference type="Pfam" id="PF16177">
    <property type="entry name" value="ACAS_N"/>
    <property type="match status" value="1"/>
</dbReference>
<dbReference type="EC" id="6.2.1.16" evidence="7"/>
<dbReference type="SUPFAM" id="SSF56801">
    <property type="entry name" value="Acetyl-CoA synthetase-like"/>
    <property type="match status" value="1"/>
</dbReference>
<keyword evidence="3" id="KW-0547">Nucleotide-binding</keyword>
<evidence type="ECO:0000256" key="3">
    <source>
        <dbReference type="ARBA" id="ARBA00022741"/>
    </source>
</evidence>
<protein>
    <submittedName>
        <fullName evidence="7">Acetoacetyl-CoA synthetase</fullName>
        <ecNumber evidence="7">6.2.1.16</ecNumber>
    </submittedName>
</protein>
<dbReference type="Proteomes" id="UP000008120">
    <property type="component" value="Chromosome"/>
</dbReference>
<dbReference type="PANTHER" id="PTHR42921">
    <property type="entry name" value="ACETOACETYL-COA SYNTHETASE"/>
    <property type="match status" value="1"/>
</dbReference>
<dbReference type="STRING" id="311458.CSUB_C1357"/>
<dbReference type="GO" id="GO:0006629">
    <property type="term" value="P:lipid metabolic process"/>
    <property type="evidence" value="ECO:0007669"/>
    <property type="project" value="InterPro"/>
</dbReference>
<dbReference type="EMBL" id="AP011865">
    <property type="protein sequence ID" value="BAJ48448.1"/>
    <property type="molecule type" value="Genomic_DNA"/>
</dbReference>
<dbReference type="Gene3D" id="3.40.50.12780">
    <property type="entry name" value="N-terminal domain of ligase-like"/>
    <property type="match status" value="1"/>
</dbReference>
<dbReference type="BioCyc" id="CCAL311458:G131R-1374-MONOMER"/>
<comment type="similarity">
    <text evidence="1">Belongs to the ATP-dependent AMP-binding enzyme family.</text>
</comment>
<evidence type="ECO:0000313" key="9">
    <source>
        <dbReference type="Proteomes" id="UP000008120"/>
    </source>
</evidence>
<dbReference type="GO" id="GO:0005524">
    <property type="term" value="F:ATP binding"/>
    <property type="evidence" value="ECO:0007669"/>
    <property type="project" value="UniProtKB-KW"/>
</dbReference>
<dbReference type="InterPro" id="IPR042099">
    <property type="entry name" value="ANL_N_sf"/>
</dbReference>
<organism evidence="7 9">
    <name type="scientific">Caldiarchaeum subterraneum</name>
    <dbReference type="NCBI Taxonomy" id="311458"/>
    <lineage>
        <taxon>Archaea</taxon>
        <taxon>Nitrososphaerota</taxon>
        <taxon>Candidatus Caldarchaeales</taxon>
        <taxon>Candidatus Caldarchaeaceae</taxon>
        <taxon>Candidatus Caldarchaeum</taxon>
    </lineage>
</organism>
<evidence type="ECO:0000259" key="5">
    <source>
        <dbReference type="Pfam" id="PF00501"/>
    </source>
</evidence>
<dbReference type="NCBIfam" id="TIGR01217">
    <property type="entry name" value="ac_ac_CoA_syn"/>
    <property type="match status" value="1"/>
</dbReference>
<reference evidence="7 9" key="1">
    <citation type="journal article" date="2005" name="Environ. Microbiol.">
        <title>Genetic and functional properties of uncultivated thermophilic crenarchaeotes from a subsurface gold mine as revealed by analysis of genome fragments.</title>
        <authorList>
            <person name="Nunoura T."/>
            <person name="Hirayama H."/>
            <person name="Takami H."/>
            <person name="Oida H."/>
            <person name="Nishi S."/>
            <person name="Shimamura S."/>
            <person name="Suzuki Y."/>
            <person name="Inagaki F."/>
            <person name="Takai K."/>
            <person name="Nealson K.H."/>
            <person name="Horikoshi K."/>
        </authorList>
    </citation>
    <scope>NUCLEOTIDE SEQUENCE [LARGE SCALE GENOMIC DNA]</scope>
</reference>
<accession>E6N829</accession>
<dbReference type="Gene3D" id="3.30.300.30">
    <property type="match status" value="1"/>
</dbReference>
<keyword evidence="2 7" id="KW-0436">Ligase</keyword>
<dbReference type="Pfam" id="PF00501">
    <property type="entry name" value="AMP-binding"/>
    <property type="match status" value="1"/>
</dbReference>
<dbReference type="EMBL" id="BA000048">
    <property type="protein sequence ID" value="BAJ51208.1"/>
    <property type="molecule type" value="Genomic_DNA"/>
</dbReference>
<dbReference type="InterPro" id="IPR005914">
    <property type="entry name" value="Acac_CoA_synth"/>
</dbReference>
<dbReference type="InterPro" id="IPR020845">
    <property type="entry name" value="AMP-binding_CS"/>
</dbReference>
<evidence type="ECO:0000313" key="7">
    <source>
        <dbReference type="EMBL" id="BAJ48448.1"/>
    </source>
</evidence>